<name>A0ACC1WWP9_MELAZ</name>
<dbReference type="Proteomes" id="UP001164539">
    <property type="component" value="Chromosome 13"/>
</dbReference>
<reference evidence="1 2" key="1">
    <citation type="journal article" date="2023" name="Science">
        <title>Complex scaffold remodeling in plant triterpene biosynthesis.</title>
        <authorList>
            <person name="De La Pena R."/>
            <person name="Hodgson H."/>
            <person name="Liu J.C."/>
            <person name="Stephenson M.J."/>
            <person name="Martin A.C."/>
            <person name="Owen C."/>
            <person name="Harkess A."/>
            <person name="Leebens-Mack J."/>
            <person name="Jimenez L.E."/>
            <person name="Osbourn A."/>
            <person name="Sattely E.S."/>
        </authorList>
    </citation>
    <scope>NUCLEOTIDE SEQUENCE [LARGE SCALE GENOMIC DNA]</scope>
    <source>
        <strain evidence="2">cv. JPN11</strain>
        <tissue evidence="1">Leaf</tissue>
    </source>
</reference>
<keyword evidence="2" id="KW-1185">Reference proteome</keyword>
<evidence type="ECO:0000313" key="2">
    <source>
        <dbReference type="Proteomes" id="UP001164539"/>
    </source>
</evidence>
<organism evidence="1 2">
    <name type="scientific">Melia azedarach</name>
    <name type="common">Chinaberry tree</name>
    <dbReference type="NCBI Taxonomy" id="155640"/>
    <lineage>
        <taxon>Eukaryota</taxon>
        <taxon>Viridiplantae</taxon>
        <taxon>Streptophyta</taxon>
        <taxon>Embryophyta</taxon>
        <taxon>Tracheophyta</taxon>
        <taxon>Spermatophyta</taxon>
        <taxon>Magnoliopsida</taxon>
        <taxon>eudicotyledons</taxon>
        <taxon>Gunneridae</taxon>
        <taxon>Pentapetalae</taxon>
        <taxon>rosids</taxon>
        <taxon>malvids</taxon>
        <taxon>Sapindales</taxon>
        <taxon>Meliaceae</taxon>
        <taxon>Melia</taxon>
    </lineage>
</organism>
<protein>
    <submittedName>
        <fullName evidence="1">Protein IQ-DOMAIN 1-like</fullName>
    </submittedName>
</protein>
<accession>A0ACC1WWP9</accession>
<comment type="caution">
    <text evidence="1">The sequence shown here is derived from an EMBL/GenBank/DDBJ whole genome shotgun (WGS) entry which is preliminary data.</text>
</comment>
<gene>
    <name evidence="1" type="ORF">OWV82_023475</name>
</gene>
<dbReference type="EMBL" id="CM051406">
    <property type="protein sequence ID" value="KAJ4703595.1"/>
    <property type="molecule type" value="Genomic_DNA"/>
</dbReference>
<evidence type="ECO:0000313" key="1">
    <source>
        <dbReference type="EMBL" id="KAJ4703595.1"/>
    </source>
</evidence>
<sequence>MGSGDWFKTIISPKKVKAGQVKGSSASAKSKGFKWKKRSSKESSTFANGSAGGNNGALGMPVEDVAATQIQTAFRAYKARKSLRRLKGNVRLQAMTHCNSVQKQAMTTLSYLHTWSKLHAEIRARRLCMVTEGRLKQKKLENQLKLEAKLHDLEVEWSGGPETMEEILLRIHQREEAAVKRERSMAYAFSHQWRASSNPLGKYELGKADWGWSWKERWIAARPWESRVPSPSISPKKVQRKQGSKVGKDPNPLTPKVGKETNPPTPKVGKGTNPPTPKSSISVKPSISNARGATKARRLSFPAAEKPSSNEGKIEAEEERAKKEEQVS</sequence>
<proteinExistence type="predicted"/>